<dbReference type="EMBL" id="BAAATE010000024">
    <property type="protein sequence ID" value="GAA2684385.1"/>
    <property type="molecule type" value="Genomic_DNA"/>
</dbReference>
<protein>
    <submittedName>
        <fullName evidence="1">Uncharacterized protein</fullName>
    </submittedName>
</protein>
<keyword evidence="2" id="KW-1185">Reference proteome</keyword>
<comment type="caution">
    <text evidence="1">The sequence shown here is derived from an EMBL/GenBank/DDBJ whole genome shotgun (WGS) entry which is preliminary data.</text>
</comment>
<dbReference type="RefSeq" id="WP_346152603.1">
    <property type="nucleotide sequence ID" value="NZ_BAAATE010000024.1"/>
</dbReference>
<name>A0ABP6F834_9ACTN</name>
<organism evidence="1 2">
    <name type="scientific">Nonomuraea recticatena</name>
    <dbReference type="NCBI Taxonomy" id="46178"/>
    <lineage>
        <taxon>Bacteria</taxon>
        <taxon>Bacillati</taxon>
        <taxon>Actinomycetota</taxon>
        <taxon>Actinomycetes</taxon>
        <taxon>Streptosporangiales</taxon>
        <taxon>Streptosporangiaceae</taxon>
        <taxon>Nonomuraea</taxon>
    </lineage>
</organism>
<dbReference type="Proteomes" id="UP001501666">
    <property type="component" value="Unassembled WGS sequence"/>
</dbReference>
<evidence type="ECO:0000313" key="2">
    <source>
        <dbReference type="Proteomes" id="UP001501666"/>
    </source>
</evidence>
<accession>A0ABP6F834</accession>
<proteinExistence type="predicted"/>
<evidence type="ECO:0000313" key="1">
    <source>
        <dbReference type="EMBL" id="GAA2684385.1"/>
    </source>
</evidence>
<gene>
    <name evidence="1" type="ORF">GCM10010412_070680</name>
</gene>
<sequence>MSPGHAAVIRADLAPGSYALVTWLRDYRTGRMHADQGTYELITVE</sequence>
<reference evidence="2" key="1">
    <citation type="journal article" date="2019" name="Int. J. Syst. Evol. Microbiol.">
        <title>The Global Catalogue of Microorganisms (GCM) 10K type strain sequencing project: providing services to taxonomists for standard genome sequencing and annotation.</title>
        <authorList>
            <consortium name="The Broad Institute Genomics Platform"/>
            <consortium name="The Broad Institute Genome Sequencing Center for Infectious Disease"/>
            <person name="Wu L."/>
            <person name="Ma J."/>
        </authorList>
    </citation>
    <scope>NUCLEOTIDE SEQUENCE [LARGE SCALE GENOMIC DNA]</scope>
    <source>
        <strain evidence="2">JCM 6835</strain>
    </source>
</reference>